<dbReference type="SMART" id="SM00342">
    <property type="entry name" value="HTH_ARAC"/>
    <property type="match status" value="1"/>
</dbReference>
<reference evidence="5 6" key="1">
    <citation type="submission" date="2016-12" db="EMBL/GenBank/DDBJ databases">
        <title>The draft genome sequence of Actinophytocola xinjiangensis.</title>
        <authorList>
            <person name="Wang W."/>
            <person name="Yuan L."/>
        </authorList>
    </citation>
    <scope>NUCLEOTIDE SEQUENCE [LARGE SCALE GENOMIC DNA]</scope>
    <source>
        <strain evidence="5 6">CGMCC 4.4663</strain>
    </source>
</reference>
<dbReference type="GO" id="GO:0003700">
    <property type="term" value="F:DNA-binding transcription factor activity"/>
    <property type="evidence" value="ECO:0007669"/>
    <property type="project" value="InterPro"/>
</dbReference>
<evidence type="ECO:0000259" key="4">
    <source>
        <dbReference type="PROSITE" id="PS01124"/>
    </source>
</evidence>
<dbReference type="RefSeq" id="WP_075136379.1">
    <property type="nucleotide sequence ID" value="NZ_MSIF01000019.1"/>
</dbReference>
<comment type="caution">
    <text evidence="5">The sequence shown here is derived from an EMBL/GenBank/DDBJ whole genome shotgun (WGS) entry which is preliminary data.</text>
</comment>
<dbReference type="PANTHER" id="PTHR46796:SF6">
    <property type="entry name" value="ARAC SUBFAMILY"/>
    <property type="match status" value="1"/>
</dbReference>
<dbReference type="PANTHER" id="PTHR46796">
    <property type="entry name" value="HTH-TYPE TRANSCRIPTIONAL ACTIVATOR RHAS-RELATED"/>
    <property type="match status" value="1"/>
</dbReference>
<dbReference type="InterPro" id="IPR035418">
    <property type="entry name" value="AraC-bd_2"/>
</dbReference>
<dbReference type="GO" id="GO:0043565">
    <property type="term" value="F:sequence-specific DNA binding"/>
    <property type="evidence" value="ECO:0007669"/>
    <property type="project" value="InterPro"/>
</dbReference>
<dbReference type="OrthoDB" id="9799345at2"/>
<gene>
    <name evidence="5" type="ORF">BLA60_29925</name>
</gene>
<proteinExistence type="predicted"/>
<dbReference type="InterPro" id="IPR018062">
    <property type="entry name" value="HTH_AraC-typ_CS"/>
</dbReference>
<evidence type="ECO:0000256" key="1">
    <source>
        <dbReference type="ARBA" id="ARBA00023015"/>
    </source>
</evidence>
<dbReference type="InterPro" id="IPR018060">
    <property type="entry name" value="HTH_AraC"/>
</dbReference>
<dbReference type="EMBL" id="MSIF01000019">
    <property type="protein sequence ID" value="OLF06778.1"/>
    <property type="molecule type" value="Genomic_DNA"/>
</dbReference>
<accession>A0A7Z0WGM5</accession>
<evidence type="ECO:0000313" key="5">
    <source>
        <dbReference type="EMBL" id="OLF06778.1"/>
    </source>
</evidence>
<dbReference type="Pfam" id="PF14525">
    <property type="entry name" value="AraC_binding_2"/>
    <property type="match status" value="1"/>
</dbReference>
<feature type="domain" description="HTH araC/xylS-type" evidence="4">
    <location>
        <begin position="215"/>
        <end position="313"/>
    </location>
</feature>
<keyword evidence="2" id="KW-0238">DNA-binding</keyword>
<dbReference type="InterPro" id="IPR050204">
    <property type="entry name" value="AraC_XylS_family_regulators"/>
</dbReference>
<evidence type="ECO:0000256" key="3">
    <source>
        <dbReference type="ARBA" id="ARBA00023163"/>
    </source>
</evidence>
<dbReference type="SUPFAM" id="SSF46689">
    <property type="entry name" value="Homeodomain-like"/>
    <property type="match status" value="1"/>
</dbReference>
<evidence type="ECO:0000256" key="2">
    <source>
        <dbReference type="ARBA" id="ARBA00023125"/>
    </source>
</evidence>
<dbReference type="PROSITE" id="PS00041">
    <property type="entry name" value="HTH_ARAC_FAMILY_1"/>
    <property type="match status" value="1"/>
</dbReference>
<organism evidence="5 6">
    <name type="scientific">Actinophytocola xinjiangensis</name>
    <dbReference type="NCBI Taxonomy" id="485602"/>
    <lineage>
        <taxon>Bacteria</taxon>
        <taxon>Bacillati</taxon>
        <taxon>Actinomycetota</taxon>
        <taxon>Actinomycetes</taxon>
        <taxon>Pseudonocardiales</taxon>
        <taxon>Pseudonocardiaceae</taxon>
    </lineage>
</organism>
<name>A0A7Z0WGM5_9PSEU</name>
<dbReference type="Proteomes" id="UP000185696">
    <property type="component" value="Unassembled WGS sequence"/>
</dbReference>
<keyword evidence="3" id="KW-0804">Transcription</keyword>
<keyword evidence="1" id="KW-0805">Transcription regulation</keyword>
<dbReference type="Pfam" id="PF12833">
    <property type="entry name" value="HTH_18"/>
    <property type="match status" value="1"/>
</dbReference>
<keyword evidence="6" id="KW-1185">Reference proteome</keyword>
<protein>
    <recommendedName>
        <fullName evidence="4">HTH araC/xylS-type domain-containing protein</fullName>
    </recommendedName>
</protein>
<dbReference type="Gene3D" id="1.10.10.60">
    <property type="entry name" value="Homeodomain-like"/>
    <property type="match status" value="1"/>
</dbReference>
<evidence type="ECO:0000313" key="6">
    <source>
        <dbReference type="Proteomes" id="UP000185696"/>
    </source>
</evidence>
<dbReference type="InterPro" id="IPR009057">
    <property type="entry name" value="Homeodomain-like_sf"/>
</dbReference>
<sequence>MMEPVFRSEELPTEDRFDSWREWNRTTVAPVAVASVHDPDYRARITKLRLGDIAVIHGLFQTGVLRRTPALIRESDPDSYNLTLVLHGTAHLSSGDGEFTYRRYDLVLRSSSHPHTVHVDGGQRAFAKLSLDLPAALLPRDKADQLIGHPLSGRTGIGALLAGYLTRLARESGTCRAAEGPRLGAVATDLVSALIAHTLDTDQPPPADTRRVLTLRVRAFIEQHLRDPDLDPATIAAAHHISLRHLHHLFDLDGLSVMAWVRRQRLERARHDLTDHTLPVHAIAQRWGFSRHSVFTRAFRAAYGLSPTDQRHRTDTPRT</sequence>
<dbReference type="PROSITE" id="PS01124">
    <property type="entry name" value="HTH_ARAC_FAMILY_2"/>
    <property type="match status" value="1"/>
</dbReference>
<dbReference type="AlphaFoldDB" id="A0A7Z0WGM5"/>